<accession>A0A327M4E4</accession>
<dbReference type="InterPro" id="IPR020548">
    <property type="entry name" value="Fructose_bisphosphatase_AS"/>
</dbReference>
<evidence type="ECO:0000259" key="11">
    <source>
        <dbReference type="Pfam" id="PF00316"/>
    </source>
</evidence>
<feature type="domain" description="Fructose-1-6-bisphosphatase class I N-terminal" evidence="11">
    <location>
        <begin position="17"/>
        <end position="185"/>
    </location>
</feature>
<dbReference type="EC" id="3.1.3.11" evidence="9"/>
<evidence type="ECO:0000256" key="6">
    <source>
        <dbReference type="ARBA" id="ARBA00022801"/>
    </source>
</evidence>
<dbReference type="Pfam" id="PF18913">
    <property type="entry name" value="FBPase_C"/>
    <property type="match status" value="1"/>
</dbReference>
<evidence type="ECO:0000259" key="12">
    <source>
        <dbReference type="Pfam" id="PF18913"/>
    </source>
</evidence>
<comment type="pathway">
    <text evidence="2">Carbohydrate biosynthesis; Calvin cycle.</text>
</comment>
<dbReference type="GO" id="GO:0005986">
    <property type="term" value="P:sucrose biosynthetic process"/>
    <property type="evidence" value="ECO:0007669"/>
    <property type="project" value="TreeGrafter"/>
</dbReference>
<dbReference type="FunFam" id="3.40.190.80:FF:000011">
    <property type="entry name" value="Fructose-1,6-bisphosphatase class 1"/>
    <property type="match status" value="1"/>
</dbReference>
<evidence type="ECO:0000256" key="9">
    <source>
        <dbReference type="HAMAP-Rule" id="MF_01855"/>
    </source>
</evidence>
<evidence type="ECO:0000256" key="5">
    <source>
        <dbReference type="ARBA" id="ARBA00022723"/>
    </source>
</evidence>
<dbReference type="EMBL" id="QLIX01000018">
    <property type="protein sequence ID" value="RAI57376.1"/>
    <property type="molecule type" value="Genomic_DNA"/>
</dbReference>
<feature type="binding site" evidence="9">
    <location>
        <position position="272"/>
    </location>
    <ligand>
        <name>Mg(2+)</name>
        <dbReference type="ChEBI" id="CHEBI:18420"/>
        <label>2</label>
    </ligand>
</feature>
<feature type="binding site" evidence="9">
    <location>
        <begin position="252"/>
        <end position="254"/>
    </location>
    <ligand>
        <name>substrate</name>
    </ligand>
</feature>
<feature type="domain" description="Fructose-1-6-bisphosphatase class 1 C-terminal" evidence="12">
    <location>
        <begin position="190"/>
        <end position="323"/>
    </location>
</feature>
<dbReference type="PANTHER" id="PTHR11556">
    <property type="entry name" value="FRUCTOSE-1,6-BISPHOSPHATASE-RELATED"/>
    <property type="match status" value="1"/>
</dbReference>
<keyword evidence="5 9" id="KW-0479">Metal-binding</keyword>
<feature type="binding site" evidence="9">
    <location>
        <position position="200"/>
    </location>
    <ligand>
        <name>substrate</name>
    </ligand>
</feature>
<feature type="binding site" evidence="9">
    <location>
        <position position="87"/>
    </location>
    <ligand>
        <name>Mg(2+)</name>
        <dbReference type="ChEBI" id="CHEBI:18420"/>
        <label>1</label>
    </ligand>
</feature>
<gene>
    <name evidence="9" type="primary">fbp</name>
    <name evidence="13" type="ORF">DOO78_19430</name>
</gene>
<dbReference type="GO" id="GO:0006002">
    <property type="term" value="P:fructose 6-phosphate metabolic process"/>
    <property type="evidence" value="ECO:0007669"/>
    <property type="project" value="TreeGrafter"/>
</dbReference>
<dbReference type="GO" id="GO:0030388">
    <property type="term" value="P:fructose 1,6-bisphosphate metabolic process"/>
    <property type="evidence" value="ECO:0007669"/>
    <property type="project" value="TreeGrafter"/>
</dbReference>
<dbReference type="Gene3D" id="3.30.540.10">
    <property type="entry name" value="Fructose-1,6-Bisphosphatase, subunit A, domain 1"/>
    <property type="match status" value="1"/>
</dbReference>
<comment type="caution">
    <text evidence="13">The sequence shown here is derived from an EMBL/GenBank/DDBJ whole genome shotgun (WGS) entry which is preliminary data.</text>
</comment>
<comment type="caution">
    <text evidence="9">Lacks conserved residue(s) required for the propagation of feature annotation.</text>
</comment>
<dbReference type="PROSITE" id="PS00124">
    <property type="entry name" value="FBPASE"/>
    <property type="match status" value="1"/>
</dbReference>
<dbReference type="NCBIfam" id="NF006780">
    <property type="entry name" value="PRK09293.1-4"/>
    <property type="match status" value="1"/>
</dbReference>
<reference evidence="14" key="1">
    <citation type="submission" date="2018-06" db="EMBL/GenBank/DDBJ databases">
        <authorList>
            <person name="Khan S.A."/>
        </authorList>
    </citation>
    <scope>NUCLEOTIDE SEQUENCE [LARGE SCALE GENOMIC DNA]</scope>
    <source>
        <strain evidence="14">DB-1506</strain>
    </source>
</reference>
<evidence type="ECO:0000256" key="4">
    <source>
        <dbReference type="ARBA" id="ARBA00022490"/>
    </source>
</evidence>
<comment type="cofactor">
    <cofactor evidence="9">
        <name>Mg(2+)</name>
        <dbReference type="ChEBI" id="CHEBI:18420"/>
    </cofactor>
    <text evidence="9">Binds 2 magnesium ions per subunit.</text>
</comment>
<dbReference type="InterPro" id="IPR033391">
    <property type="entry name" value="FBPase_N"/>
</dbReference>
<organism evidence="13 14">
    <name type="scientific">Roseicella frigidaeris</name>
    <dbReference type="NCBI Taxonomy" id="2230885"/>
    <lineage>
        <taxon>Bacteria</taxon>
        <taxon>Pseudomonadati</taxon>
        <taxon>Pseudomonadota</taxon>
        <taxon>Alphaproteobacteria</taxon>
        <taxon>Acetobacterales</taxon>
        <taxon>Roseomonadaceae</taxon>
        <taxon>Roseicella</taxon>
    </lineage>
</organism>
<dbReference type="Gene3D" id="3.40.190.80">
    <property type="match status" value="1"/>
</dbReference>
<sequence length="344" mass="37051">MISLRAYLDDWASAQGDRAALAATLNALAEGAAELAGLIAEGPLAGDLGEVVGDSRDGDGQKLLDRRADALFLERLRAAPVRAALSEEQAEPVALQPGAPLVVALDPLDGSNNIAINAPLGTIFSVLPAGEEGADPAAAFLTQGERQLAAGFVLFGPHTVLVLTVREGVQTFVLDRARGEFHLTQRDIRIPEHRREYAINSSNNRFWPLPVRAYVEECVAGREGPRGADYNTRWLGALVGEAYRILLRGGIYLYPSDTRPAYRRGRLRLLYEANPIALLVEQAGGAAIDGYHRILELVPESVHQNVPLIFGSQAKVERVAHLHAAGVPQAGQRPLFAARGLFRS</sequence>
<keyword evidence="4 9" id="KW-0963">Cytoplasm</keyword>
<dbReference type="GO" id="GO:0000287">
    <property type="term" value="F:magnesium ion binding"/>
    <property type="evidence" value="ECO:0007669"/>
    <property type="project" value="UniProtKB-UniRule"/>
</dbReference>
<comment type="catalytic activity">
    <reaction evidence="1 9">
        <text>beta-D-fructose 1,6-bisphosphate + H2O = beta-D-fructose 6-phosphate + phosphate</text>
        <dbReference type="Rhea" id="RHEA:11064"/>
        <dbReference type="ChEBI" id="CHEBI:15377"/>
        <dbReference type="ChEBI" id="CHEBI:32966"/>
        <dbReference type="ChEBI" id="CHEBI:43474"/>
        <dbReference type="ChEBI" id="CHEBI:57634"/>
        <dbReference type="EC" id="3.1.3.11"/>
    </reaction>
</comment>
<keyword evidence="7 9" id="KW-0460">Magnesium</keyword>
<evidence type="ECO:0000256" key="3">
    <source>
        <dbReference type="ARBA" id="ARBA00010941"/>
    </source>
</evidence>
<feature type="binding site" evidence="9">
    <location>
        <position position="106"/>
    </location>
    <ligand>
        <name>Mg(2+)</name>
        <dbReference type="ChEBI" id="CHEBI:18420"/>
        <label>2</label>
    </ligand>
</feature>
<feature type="binding site" evidence="9">
    <location>
        <position position="108"/>
    </location>
    <ligand>
        <name>Mg(2+)</name>
        <dbReference type="ChEBI" id="CHEBI:18420"/>
        <label>1</label>
    </ligand>
</feature>
<name>A0A327M4E4_9PROT</name>
<protein>
    <recommendedName>
        <fullName evidence="9">Fructose-1,6-bisphosphatase class 1</fullName>
        <shortName evidence="9">FBPase class 1</shortName>
        <ecNumber evidence="9">3.1.3.11</ecNumber>
    </recommendedName>
    <alternativeName>
        <fullName evidence="9">D-fructose-1,6-bisphosphate 1-phosphohydrolase class 1</fullName>
    </alternativeName>
</protein>
<dbReference type="InterPro" id="IPR044015">
    <property type="entry name" value="FBPase_C_dom"/>
</dbReference>
<dbReference type="CDD" id="cd00354">
    <property type="entry name" value="FBPase"/>
    <property type="match status" value="1"/>
</dbReference>
<dbReference type="InterPro" id="IPR028343">
    <property type="entry name" value="FBPtase"/>
</dbReference>
<dbReference type="SUPFAM" id="SSF56655">
    <property type="entry name" value="Carbohydrate phosphatase"/>
    <property type="match status" value="1"/>
</dbReference>
<dbReference type="GO" id="GO:0005829">
    <property type="term" value="C:cytosol"/>
    <property type="evidence" value="ECO:0007669"/>
    <property type="project" value="TreeGrafter"/>
</dbReference>
<evidence type="ECO:0000256" key="2">
    <source>
        <dbReference type="ARBA" id="ARBA00005215"/>
    </source>
</evidence>
<dbReference type="PRINTS" id="PR00115">
    <property type="entry name" value="F16BPHPHTASE"/>
</dbReference>
<dbReference type="GO" id="GO:0006094">
    <property type="term" value="P:gluconeogenesis"/>
    <property type="evidence" value="ECO:0007669"/>
    <property type="project" value="UniProtKB-UniRule"/>
</dbReference>
<dbReference type="AlphaFoldDB" id="A0A327M4E4"/>
<evidence type="ECO:0000256" key="8">
    <source>
        <dbReference type="ARBA" id="ARBA00023277"/>
    </source>
</evidence>
<dbReference type="PANTHER" id="PTHR11556:SF35">
    <property type="entry name" value="SEDOHEPTULOSE-1,7-BISPHOSPHATASE, CHLOROPLASTIC"/>
    <property type="match status" value="1"/>
</dbReference>
<dbReference type="OrthoDB" id="9806756at2"/>
<dbReference type="PIRSF" id="PIRSF000904">
    <property type="entry name" value="FBPtase_SBPase"/>
    <property type="match status" value="1"/>
</dbReference>
<dbReference type="Pfam" id="PF00316">
    <property type="entry name" value="FBPase"/>
    <property type="match status" value="1"/>
</dbReference>
<evidence type="ECO:0000256" key="1">
    <source>
        <dbReference type="ARBA" id="ARBA00001273"/>
    </source>
</evidence>
<dbReference type="RefSeq" id="WP_111471530.1">
    <property type="nucleotide sequence ID" value="NZ_QLIX01000018.1"/>
</dbReference>
<comment type="subcellular location">
    <subcellularLocation>
        <location evidence="9">Cytoplasm</location>
    </subcellularLocation>
</comment>
<comment type="subunit">
    <text evidence="9">Homotetramer.</text>
</comment>
<dbReference type="HAMAP" id="MF_01855">
    <property type="entry name" value="FBPase_class1"/>
    <property type="match status" value="1"/>
</dbReference>
<keyword evidence="6 9" id="KW-0378">Hydrolase</keyword>
<dbReference type="InterPro" id="IPR000146">
    <property type="entry name" value="FBPase_class-1"/>
</dbReference>
<feature type="binding site" evidence="9">
    <location>
        <position position="109"/>
    </location>
    <ligand>
        <name>Mg(2+)</name>
        <dbReference type="ChEBI" id="CHEBI:18420"/>
        <label>2</label>
    </ligand>
</feature>
<comment type="similarity">
    <text evidence="3 9 10">Belongs to the FBPase class 1 family.</text>
</comment>
<evidence type="ECO:0000313" key="13">
    <source>
        <dbReference type="EMBL" id="RAI57376.1"/>
    </source>
</evidence>
<keyword evidence="8 9" id="KW-0119">Carbohydrate metabolism</keyword>
<evidence type="ECO:0000313" key="14">
    <source>
        <dbReference type="Proteomes" id="UP000249065"/>
    </source>
</evidence>
<keyword evidence="14" id="KW-1185">Reference proteome</keyword>
<dbReference type="PIRSF" id="PIRSF500210">
    <property type="entry name" value="FBPtase"/>
    <property type="match status" value="1"/>
</dbReference>
<dbReference type="GO" id="GO:0042132">
    <property type="term" value="F:fructose 1,6-bisphosphate 1-phosphatase activity"/>
    <property type="evidence" value="ECO:0007669"/>
    <property type="project" value="UniProtKB-UniRule"/>
</dbReference>
<evidence type="ECO:0000256" key="10">
    <source>
        <dbReference type="RuleBase" id="RU000508"/>
    </source>
</evidence>
<evidence type="ECO:0000256" key="7">
    <source>
        <dbReference type="ARBA" id="ARBA00022842"/>
    </source>
</evidence>
<dbReference type="Proteomes" id="UP000249065">
    <property type="component" value="Unassembled WGS sequence"/>
</dbReference>
<feature type="binding site" evidence="9">
    <location>
        <position position="106"/>
    </location>
    <ligand>
        <name>Mg(2+)</name>
        <dbReference type="ChEBI" id="CHEBI:18420"/>
        <label>1</label>
    </ligand>
</feature>
<dbReference type="GO" id="GO:0006000">
    <property type="term" value="P:fructose metabolic process"/>
    <property type="evidence" value="ECO:0007669"/>
    <property type="project" value="TreeGrafter"/>
</dbReference>
<proteinExistence type="inferred from homology"/>